<dbReference type="Pfam" id="PF00452">
    <property type="entry name" value="Bcl-2"/>
    <property type="match status" value="1"/>
</dbReference>
<dbReference type="PANTHER" id="PTHR15758">
    <property type="entry name" value="BCL-2-LIKE PROTEIN 13"/>
    <property type="match status" value="1"/>
</dbReference>
<evidence type="ECO:0000256" key="2">
    <source>
        <dbReference type="SAM" id="MobiDB-lite"/>
    </source>
</evidence>
<name>A0A3B4DX96_PYGNA</name>
<gene>
    <name evidence="5" type="primary">BCL2L13</name>
</gene>
<feature type="compositionally biased region" description="Low complexity" evidence="2">
    <location>
        <begin position="450"/>
        <end position="466"/>
    </location>
</feature>
<feature type="region of interest" description="Disordered" evidence="2">
    <location>
        <begin position="271"/>
        <end position="295"/>
    </location>
</feature>
<comment type="similarity">
    <text evidence="1">Belongs to the Bcl-2 family.</text>
</comment>
<keyword evidence="6" id="KW-1185">Reference proteome</keyword>
<proteinExistence type="inferred from homology"/>
<dbReference type="GO" id="GO:0005739">
    <property type="term" value="C:mitochondrion"/>
    <property type="evidence" value="ECO:0007669"/>
    <property type="project" value="TreeGrafter"/>
</dbReference>
<dbReference type="GeneTree" id="ENSGT00390000015552"/>
<feature type="compositionally biased region" description="Low complexity" evidence="2">
    <location>
        <begin position="381"/>
        <end position="393"/>
    </location>
</feature>
<evidence type="ECO:0000313" key="6">
    <source>
        <dbReference type="Proteomes" id="UP001501920"/>
    </source>
</evidence>
<accession>A0A3B4DX96</accession>
<reference evidence="5" key="2">
    <citation type="submission" date="2025-08" db="UniProtKB">
        <authorList>
            <consortium name="Ensembl"/>
        </authorList>
    </citation>
    <scope>IDENTIFICATION</scope>
</reference>
<evidence type="ECO:0000259" key="4">
    <source>
        <dbReference type="Pfam" id="PF00452"/>
    </source>
</evidence>
<reference evidence="5 6" key="1">
    <citation type="submission" date="2020-10" db="EMBL/GenBank/DDBJ databases">
        <title>Pygocentrus nattereri (red-bellied piranha) genome, fPygNat1, primary haplotype.</title>
        <authorList>
            <person name="Myers G."/>
            <person name="Meyer A."/>
            <person name="Karagic N."/>
            <person name="Pippel M."/>
            <person name="Winkler S."/>
            <person name="Tracey A."/>
            <person name="Wood J."/>
            <person name="Formenti G."/>
            <person name="Howe K."/>
            <person name="Fedrigo O."/>
            <person name="Jarvis E.D."/>
        </authorList>
    </citation>
    <scope>NUCLEOTIDE SEQUENCE [LARGE SCALE GENOMIC DNA]</scope>
</reference>
<feature type="region of interest" description="Disordered" evidence="2">
    <location>
        <begin position="381"/>
        <end position="490"/>
    </location>
</feature>
<feature type="compositionally biased region" description="Pro residues" evidence="2">
    <location>
        <begin position="394"/>
        <end position="408"/>
    </location>
</feature>
<feature type="compositionally biased region" description="Polar residues" evidence="2">
    <location>
        <begin position="237"/>
        <end position="248"/>
    </location>
</feature>
<dbReference type="GO" id="GO:0016020">
    <property type="term" value="C:membrane"/>
    <property type="evidence" value="ECO:0007669"/>
    <property type="project" value="TreeGrafter"/>
</dbReference>
<feature type="transmembrane region" description="Helical" evidence="3">
    <location>
        <begin position="495"/>
        <end position="517"/>
    </location>
</feature>
<feature type="region of interest" description="Disordered" evidence="2">
    <location>
        <begin position="33"/>
        <end position="56"/>
    </location>
</feature>
<dbReference type="InterPro" id="IPR046371">
    <property type="entry name" value="Bcl-2_BH1-3"/>
</dbReference>
<dbReference type="STRING" id="42514.ENSPNAP00000028108"/>
<evidence type="ECO:0000313" key="5">
    <source>
        <dbReference type="Ensembl" id="ENSPNAP00000028108.1"/>
    </source>
</evidence>
<keyword evidence="3" id="KW-0812">Transmembrane</keyword>
<evidence type="ECO:0000256" key="1">
    <source>
        <dbReference type="ARBA" id="ARBA00009458"/>
    </source>
</evidence>
<feature type="region of interest" description="Disordered" evidence="2">
    <location>
        <begin position="221"/>
        <end position="248"/>
    </location>
</feature>
<protein>
    <recommendedName>
        <fullName evidence="4">Bcl-2 Bcl-2 homology region 1-3 domain-containing protein</fullName>
    </recommendedName>
</protein>
<sequence length="520" mass="55539">MAASDFSTTVPEGFHYETKYVLLSYFSLPPSSLSRPAEAPGQTAQEKDVDKTSKMKQQIEEELKQLEEEISASFPRTGFDRHTSPVFSPANPESAIEDSLAVLGDRVARDLSAHLASAMQSLLCGQLDYEGFRTAVLEVSSHSQGEWSKVLVPLVLLQALQVEGQPLASLLTLGVRYLEEVEADFIIQQGGWSAVFSLDDVEDPGVIIAEDSNDIYILSGEQAPDPLSPPESLLTVADSSGPESWQTESLPVSLTGHESWAQVGVMDPEDAKSLDSAEGVASAEERSENNSSNSDIVHVEREEAELLEEGREPTEEGELQESMLSMLGSESELAALRAELREEAPLTATVHELVEPSEESMIIMEPPVSLGAPAPVVALEPEAPLAPTAAATAPPVPDPEPEPHPAQPEPVLAPVEPQLPSTPPAAEPEAEPEPQPEPVKAPPEQERPAQEPQVVQEVQELQTVQVAPALSQEPPILPPAAAPMQTEPGPSELPVLLYGGAALVAIAALVAYGALAYRKK</sequence>
<dbReference type="CTD" id="23786"/>
<dbReference type="RefSeq" id="XP_017547591.1">
    <property type="nucleotide sequence ID" value="XM_017692102.2"/>
</dbReference>
<dbReference type="OMA" id="MHEALQT"/>
<dbReference type="AlphaFoldDB" id="A0A3B4DX96"/>
<dbReference type="OrthoDB" id="8959856at2759"/>
<dbReference type="GO" id="GO:0006915">
    <property type="term" value="P:apoptotic process"/>
    <property type="evidence" value="ECO:0007669"/>
    <property type="project" value="InterPro"/>
</dbReference>
<dbReference type="SUPFAM" id="SSF56854">
    <property type="entry name" value="Bcl-2 inhibitors of programmed cell death"/>
    <property type="match status" value="1"/>
</dbReference>
<evidence type="ECO:0000256" key="3">
    <source>
        <dbReference type="SAM" id="Phobius"/>
    </source>
</evidence>
<keyword evidence="3" id="KW-1133">Transmembrane helix</keyword>
<dbReference type="InterPro" id="IPR036834">
    <property type="entry name" value="Bcl-2-like_sf"/>
</dbReference>
<reference evidence="5" key="3">
    <citation type="submission" date="2025-09" db="UniProtKB">
        <authorList>
            <consortium name="Ensembl"/>
        </authorList>
    </citation>
    <scope>IDENTIFICATION</scope>
</reference>
<dbReference type="GeneID" id="108424204"/>
<feature type="compositionally biased region" description="Basic and acidic residues" evidence="2">
    <location>
        <begin position="45"/>
        <end position="56"/>
    </location>
</feature>
<dbReference type="Gene3D" id="1.10.437.10">
    <property type="entry name" value="Blc2-like"/>
    <property type="match status" value="1"/>
</dbReference>
<keyword evidence="3" id="KW-0472">Membrane</keyword>
<organism evidence="5 6">
    <name type="scientific">Pygocentrus nattereri</name>
    <name type="common">Red-bellied piranha</name>
    <dbReference type="NCBI Taxonomy" id="42514"/>
    <lineage>
        <taxon>Eukaryota</taxon>
        <taxon>Metazoa</taxon>
        <taxon>Chordata</taxon>
        <taxon>Craniata</taxon>
        <taxon>Vertebrata</taxon>
        <taxon>Euteleostomi</taxon>
        <taxon>Actinopterygii</taxon>
        <taxon>Neopterygii</taxon>
        <taxon>Teleostei</taxon>
        <taxon>Ostariophysi</taxon>
        <taxon>Characiformes</taxon>
        <taxon>Characoidei</taxon>
        <taxon>Pygocentrus</taxon>
    </lineage>
</organism>
<dbReference type="InterPro" id="IPR042398">
    <property type="entry name" value="BCL2L13"/>
</dbReference>
<dbReference type="GO" id="GO:0042981">
    <property type="term" value="P:regulation of apoptotic process"/>
    <property type="evidence" value="ECO:0007669"/>
    <property type="project" value="InterPro"/>
</dbReference>
<dbReference type="PANTHER" id="PTHR15758:SF2">
    <property type="entry name" value="BCL-2-LIKE PROTEIN 13"/>
    <property type="match status" value="1"/>
</dbReference>
<feature type="domain" description="Bcl-2 Bcl-2 homology region 1-3" evidence="4">
    <location>
        <begin position="100"/>
        <end position="192"/>
    </location>
</feature>
<dbReference type="Ensembl" id="ENSPNAT00000000818.2">
    <property type="protein sequence ID" value="ENSPNAP00000028108.1"/>
    <property type="gene ID" value="ENSPNAG00000013687.2"/>
</dbReference>
<dbReference type="Proteomes" id="UP001501920">
    <property type="component" value="Chromosome 7"/>
</dbReference>